<dbReference type="Pfam" id="PF25223">
    <property type="entry name" value="DUF7841"/>
    <property type="match status" value="1"/>
</dbReference>
<evidence type="ECO:0000313" key="3">
    <source>
        <dbReference type="Proteomes" id="UP000095591"/>
    </source>
</evidence>
<dbReference type="Proteomes" id="UP000095591">
    <property type="component" value="Unassembled WGS sequence"/>
</dbReference>
<evidence type="ECO:0000259" key="1">
    <source>
        <dbReference type="Pfam" id="PF25223"/>
    </source>
</evidence>
<feature type="domain" description="DUF7841" evidence="1">
    <location>
        <begin position="24"/>
        <end position="148"/>
    </location>
</feature>
<organism evidence="2 3">
    <name type="scientific">Parabacteroides distasonis</name>
    <dbReference type="NCBI Taxonomy" id="823"/>
    <lineage>
        <taxon>Bacteria</taxon>
        <taxon>Pseudomonadati</taxon>
        <taxon>Bacteroidota</taxon>
        <taxon>Bacteroidia</taxon>
        <taxon>Bacteroidales</taxon>
        <taxon>Tannerellaceae</taxon>
        <taxon>Parabacteroides</taxon>
    </lineage>
</organism>
<dbReference type="InterPro" id="IPR057163">
    <property type="entry name" value="DUF7841"/>
</dbReference>
<evidence type="ECO:0000313" key="2">
    <source>
        <dbReference type="EMBL" id="CUN25926.1"/>
    </source>
</evidence>
<sequence>MGGAKVPLLNQQIMRLDAYDKFPTGMREYLKAYGWHFSKAMCDFAVSRMWTVDDSGDKKETRSYTKEDVDKILKQYGVKLSKSEGYDYVYVANMCLFDFQSRLPLNEQGLARYIKAVIDDPDGYDGMVFTRYYADCIGSGTPIIWEEMM</sequence>
<reference evidence="2 3" key="1">
    <citation type="submission" date="2015-09" db="EMBL/GenBank/DDBJ databases">
        <authorList>
            <consortium name="Pathogen Informatics"/>
        </authorList>
    </citation>
    <scope>NUCLEOTIDE SEQUENCE [LARGE SCALE GENOMIC DNA]</scope>
    <source>
        <strain evidence="2 3">2789STDY5608872</strain>
    </source>
</reference>
<accession>A0A173VGU0</accession>
<dbReference type="EMBL" id="CYXP01000007">
    <property type="protein sequence ID" value="CUN25926.1"/>
    <property type="molecule type" value="Genomic_DNA"/>
</dbReference>
<protein>
    <recommendedName>
        <fullName evidence="1">DUF7841 domain-containing protein</fullName>
    </recommendedName>
</protein>
<gene>
    <name evidence="2" type="ORF">ERS852429_02987</name>
</gene>
<proteinExistence type="predicted"/>
<name>A0A173VGU0_PARDI</name>
<dbReference type="AlphaFoldDB" id="A0A173VGU0"/>